<name>A0A8J3HR52_9CHLR</name>
<dbReference type="Proteomes" id="UP000612362">
    <property type="component" value="Unassembled WGS sequence"/>
</dbReference>
<dbReference type="AlphaFoldDB" id="A0A8J3HR52"/>
<sequence length="179" mass="20562">MWNKSFFIAKSAGQRAVEADMLPDQVCNGMITSHTEAWLDRYYFEKYVLEVSIATLERGGVTSRIDTYQFLDPIDVWAFPKYPGKTVILEPTMNIAEGIAEFIRENDACLREPDTWLGTWINPATQRCYLDITMISPYLDEATVQARIHSERENRAILALYNLGNHQTVYLGRESLSQE</sequence>
<evidence type="ECO:0000313" key="1">
    <source>
        <dbReference type="EMBL" id="GHO42317.1"/>
    </source>
</evidence>
<gene>
    <name evidence="1" type="ORF">KSX_04800</name>
</gene>
<accession>A0A8J3HR52</accession>
<comment type="caution">
    <text evidence="1">The sequence shown here is derived from an EMBL/GenBank/DDBJ whole genome shotgun (WGS) entry which is preliminary data.</text>
</comment>
<dbReference type="RefSeq" id="WP_220191868.1">
    <property type="nucleotide sequence ID" value="NZ_BNJF01000001.1"/>
</dbReference>
<dbReference type="EMBL" id="BNJF01000001">
    <property type="protein sequence ID" value="GHO42317.1"/>
    <property type="molecule type" value="Genomic_DNA"/>
</dbReference>
<reference evidence="1" key="1">
    <citation type="submission" date="2020-10" db="EMBL/GenBank/DDBJ databases">
        <title>Taxonomic study of unclassified bacteria belonging to the class Ktedonobacteria.</title>
        <authorList>
            <person name="Yabe S."/>
            <person name="Wang C.M."/>
            <person name="Zheng Y."/>
            <person name="Sakai Y."/>
            <person name="Cavaletti L."/>
            <person name="Monciardini P."/>
            <person name="Donadio S."/>
        </authorList>
    </citation>
    <scope>NUCLEOTIDE SEQUENCE</scope>
    <source>
        <strain evidence="1">SOSP1-1</strain>
    </source>
</reference>
<evidence type="ECO:0000313" key="2">
    <source>
        <dbReference type="Proteomes" id="UP000612362"/>
    </source>
</evidence>
<organism evidence="1 2">
    <name type="scientific">Ktedonospora formicarum</name>
    <dbReference type="NCBI Taxonomy" id="2778364"/>
    <lineage>
        <taxon>Bacteria</taxon>
        <taxon>Bacillati</taxon>
        <taxon>Chloroflexota</taxon>
        <taxon>Ktedonobacteria</taxon>
        <taxon>Ktedonobacterales</taxon>
        <taxon>Ktedonobacteraceae</taxon>
        <taxon>Ktedonospora</taxon>
    </lineage>
</organism>
<proteinExistence type="predicted"/>
<keyword evidence="2" id="KW-1185">Reference proteome</keyword>
<protein>
    <submittedName>
        <fullName evidence="1">Uncharacterized protein</fullName>
    </submittedName>
</protein>